<comment type="caution">
    <text evidence="1">The sequence shown here is derived from an EMBL/GenBank/DDBJ whole genome shotgun (WGS) entry which is preliminary data.</text>
</comment>
<reference evidence="1" key="1">
    <citation type="submission" date="2019-04" db="EMBL/GenBank/DDBJ databases">
        <title>Evolution of Biomass-Degrading Anaerobic Consortia Revealed by Metagenomics.</title>
        <authorList>
            <person name="Peng X."/>
        </authorList>
    </citation>
    <scope>NUCLEOTIDE SEQUENCE</scope>
    <source>
        <strain evidence="1">SIG13</strain>
    </source>
</reference>
<evidence type="ECO:0000313" key="2">
    <source>
        <dbReference type="Proteomes" id="UP000713479"/>
    </source>
</evidence>
<evidence type="ECO:0000313" key="1">
    <source>
        <dbReference type="EMBL" id="MBE6510960.1"/>
    </source>
</evidence>
<name>A0A8T3VM16_9EURY</name>
<protein>
    <submittedName>
        <fullName evidence="1">Uncharacterized protein</fullName>
    </submittedName>
</protein>
<proteinExistence type="predicted"/>
<dbReference type="Proteomes" id="UP000713479">
    <property type="component" value="Unassembled WGS sequence"/>
</dbReference>
<accession>A0A8T3VM16</accession>
<dbReference type="AlphaFoldDB" id="A0A8T3VM16"/>
<sequence length="148" mass="17622">MFDDALVDNNEFQFFESYYDNFSKSIEINPELDDEIKKVYDRTLNNQAKSLIGCFHLKIFKCLESILRTTNEPDDFIFDLSDFIANYFDKVDYKLNIKNLNDFNELIIILEVSSILIDIALDENDLELIYEPFYQIESRLKKEKLMLN</sequence>
<dbReference type="EMBL" id="SUTF01000007">
    <property type="protein sequence ID" value="MBE6510960.1"/>
    <property type="molecule type" value="Genomic_DNA"/>
</dbReference>
<gene>
    <name evidence="1" type="ORF">E7Z74_06810</name>
</gene>
<organism evidence="1 2">
    <name type="scientific">Methanobrevibacter millerae</name>
    <dbReference type="NCBI Taxonomy" id="230361"/>
    <lineage>
        <taxon>Archaea</taxon>
        <taxon>Methanobacteriati</taxon>
        <taxon>Methanobacteriota</taxon>
        <taxon>Methanomada group</taxon>
        <taxon>Methanobacteria</taxon>
        <taxon>Methanobacteriales</taxon>
        <taxon>Methanobacteriaceae</taxon>
        <taxon>Methanobrevibacter</taxon>
    </lineage>
</organism>